<proteinExistence type="predicted"/>
<reference evidence="3" key="1">
    <citation type="journal article" date="2012" name="Nat. Biotechnol.">
        <title>Reference genome sequence of the model plant Setaria.</title>
        <authorList>
            <person name="Bennetzen J.L."/>
            <person name="Schmutz J."/>
            <person name="Wang H."/>
            <person name="Percifield R."/>
            <person name="Hawkins J."/>
            <person name="Pontaroli A.C."/>
            <person name="Estep M."/>
            <person name="Feng L."/>
            <person name="Vaughn J.N."/>
            <person name="Grimwood J."/>
            <person name="Jenkins J."/>
            <person name="Barry K."/>
            <person name="Lindquist E."/>
            <person name="Hellsten U."/>
            <person name="Deshpande S."/>
            <person name="Wang X."/>
            <person name="Wu X."/>
            <person name="Mitros T."/>
            <person name="Triplett J."/>
            <person name="Yang X."/>
            <person name="Ye C.Y."/>
            <person name="Mauro-Herrera M."/>
            <person name="Wang L."/>
            <person name="Li P."/>
            <person name="Sharma M."/>
            <person name="Sharma R."/>
            <person name="Ronald P.C."/>
            <person name="Panaud O."/>
            <person name="Kellogg E.A."/>
            <person name="Brutnell T.P."/>
            <person name="Doust A.N."/>
            <person name="Tuskan G.A."/>
            <person name="Rokhsar D."/>
            <person name="Devos K.M."/>
        </authorList>
    </citation>
    <scope>NUCLEOTIDE SEQUENCE [LARGE SCALE GENOMIC DNA]</scope>
    <source>
        <strain evidence="3">cv. Yugu1</strain>
    </source>
</reference>
<dbReference type="EMBL" id="AGNK02005435">
    <property type="status" value="NOT_ANNOTATED_CDS"/>
    <property type="molecule type" value="Genomic_DNA"/>
</dbReference>
<keyword evidence="1" id="KW-0812">Transmembrane</keyword>
<feature type="transmembrane region" description="Helical" evidence="1">
    <location>
        <begin position="12"/>
        <end position="31"/>
    </location>
</feature>
<protein>
    <submittedName>
        <fullName evidence="2">Uncharacterized protein</fullName>
    </submittedName>
</protein>
<keyword evidence="1" id="KW-0472">Membrane</keyword>
<dbReference type="AlphaFoldDB" id="K4AN39"/>
<dbReference type="EnsemblPlants" id="KQK87714">
    <property type="protein sequence ID" value="KQK87714"/>
    <property type="gene ID" value="SETIT_040336mg"/>
</dbReference>
<keyword evidence="3" id="KW-1185">Reference proteome</keyword>
<evidence type="ECO:0000313" key="2">
    <source>
        <dbReference type="EnsemblPlants" id="KQK87714"/>
    </source>
</evidence>
<dbReference type="Proteomes" id="UP000004995">
    <property type="component" value="Unassembled WGS sequence"/>
</dbReference>
<name>K4AN39_SETIT</name>
<reference evidence="2" key="2">
    <citation type="submission" date="2018-08" db="UniProtKB">
        <authorList>
            <consortium name="EnsemblPlants"/>
        </authorList>
    </citation>
    <scope>IDENTIFICATION</scope>
    <source>
        <strain evidence="2">Yugu1</strain>
    </source>
</reference>
<evidence type="ECO:0000256" key="1">
    <source>
        <dbReference type="SAM" id="Phobius"/>
    </source>
</evidence>
<organism evidence="2 3">
    <name type="scientific">Setaria italica</name>
    <name type="common">Foxtail millet</name>
    <name type="synonym">Panicum italicum</name>
    <dbReference type="NCBI Taxonomy" id="4555"/>
    <lineage>
        <taxon>Eukaryota</taxon>
        <taxon>Viridiplantae</taxon>
        <taxon>Streptophyta</taxon>
        <taxon>Embryophyta</taxon>
        <taxon>Tracheophyta</taxon>
        <taxon>Spermatophyta</taxon>
        <taxon>Magnoliopsida</taxon>
        <taxon>Liliopsida</taxon>
        <taxon>Poales</taxon>
        <taxon>Poaceae</taxon>
        <taxon>PACMAD clade</taxon>
        <taxon>Panicoideae</taxon>
        <taxon>Panicodae</taxon>
        <taxon>Paniceae</taxon>
        <taxon>Cenchrinae</taxon>
        <taxon>Setaria</taxon>
    </lineage>
</organism>
<keyword evidence="1" id="KW-1133">Transmembrane helix</keyword>
<dbReference type="Gramene" id="KQK87714">
    <property type="protein sequence ID" value="KQK87714"/>
    <property type="gene ID" value="SETIT_040336mg"/>
</dbReference>
<sequence length="68" mass="7581">MIYDCNSLCICLVRFIVITALGKFGFALFVFKTQVTPTLRTPCSNVLSCVIHFLLEPLLLDSINVSID</sequence>
<dbReference type="InParanoid" id="K4AN39"/>
<dbReference type="HOGENOM" id="CLU_2798810_0_0_1"/>
<evidence type="ECO:0000313" key="3">
    <source>
        <dbReference type="Proteomes" id="UP000004995"/>
    </source>
</evidence>
<accession>K4AN39</accession>